<dbReference type="Pfam" id="PF05649">
    <property type="entry name" value="Peptidase_M13_N"/>
    <property type="match status" value="1"/>
</dbReference>
<dbReference type="PANTHER" id="PTHR11733:SF240">
    <property type="entry name" value="GH14155P-RELATED"/>
    <property type="match status" value="1"/>
</dbReference>
<sequence length="1040" mass="114199">ETLSPISPLGFLKDHHHSVGVGLGLPTPLPADLAVRAGDIARANGLIAATATPAPVGMIATDRNNVNNNNNNINDSNGHQRLTLRSSGSSSGGSHSSGDSTISDNSSVNSVFYKAKSASSTSPGVNEYVREPLKVPPGLNTNMENGKMPAPQPTHMNGTAISRLYPLNSPTQQSHYNHNMNHAPHKQQTDNMASLTSLKSKLTNSQQEITYTVQDELEESGNQVVFLPPPPTDLDSDCDSVGRCDIGGPCSPRHRNGRDRESASWMRSSRELSKSPTGGGGSGSAGNSRCICCMLLVFVASSAGLSAILLLMYLGMLQLAPIPTLKEYVKPETPALGDGALLREVCEKPECLKTSASILSRMNMSVNPCQDFYQYACGGYSKEVDLSWFRTRLRESPDEIIQDHRRMIIDRLSASFNSQDERLISASKEIFRSCLFRSKSVDEKTKSLVSDVLKKLGGLNGPTENRNLTMLLANVTRMFGASPFFKVYVHSDKSVSLISEASNYEHPWLVTPDYSRSRHGPDNQDSHAKLLKLTNLLISLTQPTLNGSDDANMIVQNFLELQTNIRRVLNTGRRGMYGGSSTGTEGDIQCDSAGLRKNLGELQVKFGGFGIDWFQFFQTVLPTIDNSDLRFCRVRLNLELQRIITLTPKTTVRQFIILHTLIHSDIFLLLSDDDQGSRFENVQDGDAFLDGQASSSPMSTSQEDKCLSTLLHFLPSLEKFVGCKESAIYQSQTNAVHVLQKVRSSLHNILTASPFRVPADNAAVVTNATVAPVVESVGKLLTARCPSGAGPMDRFEEYSFSANMLRLIEYHHGEYFRARLPTKSKDQSLLSLWIAASGQGVQRPRAGPVVYPHPAPQAVVFGSMGSFLASRVAEQLGIGAILDHHSEGLLNHSVVLGLAVRLKCLVEMYGDMEVLNYSPGDQVYKVNGKGTKPQQWTDQLALRMAYKAWRQADHEMDMDHFIPGLTFTKPQLFFITYAQTQCEKVSERGILQYYVSGKTPAIPEHQKVNGILRSSDDFSNAFQCSDNAYMNPMDKCRIFG</sequence>
<feature type="domain" description="Peptidase M13 C-terminal" evidence="9">
    <location>
        <begin position="896"/>
        <end position="1038"/>
    </location>
</feature>
<evidence type="ECO:0008006" key="13">
    <source>
        <dbReference type="Google" id="ProtNLM"/>
    </source>
</evidence>
<dbReference type="Proteomes" id="UP000271974">
    <property type="component" value="Unassembled WGS sequence"/>
</dbReference>
<keyword evidence="4" id="KW-0378">Hydrolase</keyword>
<feature type="compositionally biased region" description="Basic and acidic residues" evidence="7">
    <location>
        <begin position="258"/>
        <end position="273"/>
    </location>
</feature>
<organism evidence="11 12">
    <name type="scientific">Elysia chlorotica</name>
    <name type="common">Eastern emerald elysia</name>
    <name type="synonym">Sea slug</name>
    <dbReference type="NCBI Taxonomy" id="188477"/>
    <lineage>
        <taxon>Eukaryota</taxon>
        <taxon>Metazoa</taxon>
        <taxon>Spiralia</taxon>
        <taxon>Lophotrochozoa</taxon>
        <taxon>Mollusca</taxon>
        <taxon>Gastropoda</taxon>
        <taxon>Heterobranchia</taxon>
        <taxon>Euthyneura</taxon>
        <taxon>Panpulmonata</taxon>
        <taxon>Sacoglossa</taxon>
        <taxon>Placobranchoidea</taxon>
        <taxon>Plakobranchidae</taxon>
        <taxon>Elysia</taxon>
    </lineage>
</organism>
<name>A0A3S0ZS36_ELYCH</name>
<keyword evidence="12" id="KW-1185">Reference proteome</keyword>
<dbReference type="GO" id="GO:0016485">
    <property type="term" value="P:protein processing"/>
    <property type="evidence" value="ECO:0007669"/>
    <property type="project" value="TreeGrafter"/>
</dbReference>
<dbReference type="InterPro" id="IPR042089">
    <property type="entry name" value="Peptidase_M13_dom_2"/>
</dbReference>
<dbReference type="GO" id="GO:0005886">
    <property type="term" value="C:plasma membrane"/>
    <property type="evidence" value="ECO:0007669"/>
    <property type="project" value="TreeGrafter"/>
</dbReference>
<dbReference type="EMBL" id="RQTK01000340">
    <property type="protein sequence ID" value="RUS81385.1"/>
    <property type="molecule type" value="Genomic_DNA"/>
</dbReference>
<proteinExistence type="predicted"/>
<dbReference type="InterPro" id="IPR024079">
    <property type="entry name" value="MetalloPept_cat_dom_sf"/>
</dbReference>
<keyword evidence="6" id="KW-0482">Metalloprotease</keyword>
<keyword evidence="5" id="KW-0862">Zinc</keyword>
<dbReference type="SUPFAM" id="SSF55486">
    <property type="entry name" value="Metalloproteases ('zincins'), catalytic domain"/>
    <property type="match status" value="1"/>
</dbReference>
<dbReference type="InterPro" id="IPR008753">
    <property type="entry name" value="Peptidase_M13_N"/>
</dbReference>
<feature type="compositionally biased region" description="Low complexity" evidence="7">
    <location>
        <begin position="64"/>
        <end position="77"/>
    </location>
</feature>
<evidence type="ECO:0000256" key="7">
    <source>
        <dbReference type="SAM" id="MobiDB-lite"/>
    </source>
</evidence>
<keyword evidence="8" id="KW-0472">Membrane</keyword>
<feature type="domain" description="Peptidase M13 N-terminal" evidence="10">
    <location>
        <begin position="368"/>
        <end position="716"/>
    </location>
</feature>
<dbReference type="InterPro" id="IPR000718">
    <property type="entry name" value="Peptidase_M13"/>
</dbReference>
<evidence type="ECO:0000256" key="1">
    <source>
        <dbReference type="ARBA" id="ARBA00001947"/>
    </source>
</evidence>
<feature type="transmembrane region" description="Helical" evidence="8">
    <location>
        <begin position="294"/>
        <end position="316"/>
    </location>
</feature>
<evidence type="ECO:0000313" key="11">
    <source>
        <dbReference type="EMBL" id="RUS81385.1"/>
    </source>
</evidence>
<evidence type="ECO:0000256" key="5">
    <source>
        <dbReference type="ARBA" id="ARBA00022833"/>
    </source>
</evidence>
<dbReference type="PROSITE" id="PS51885">
    <property type="entry name" value="NEPRILYSIN"/>
    <property type="match status" value="1"/>
</dbReference>
<accession>A0A3S0ZS36</accession>
<feature type="non-terminal residue" evidence="11">
    <location>
        <position position="1"/>
    </location>
</feature>
<evidence type="ECO:0000256" key="4">
    <source>
        <dbReference type="ARBA" id="ARBA00022801"/>
    </source>
</evidence>
<keyword evidence="8" id="KW-0812">Transmembrane</keyword>
<comment type="caution">
    <text evidence="11">The sequence shown here is derived from an EMBL/GenBank/DDBJ whole genome shotgun (WGS) entry which is preliminary data.</text>
</comment>
<comment type="cofactor">
    <cofactor evidence="1">
        <name>Zn(2+)</name>
        <dbReference type="ChEBI" id="CHEBI:29105"/>
    </cofactor>
</comment>
<keyword evidence="3" id="KW-0479">Metal-binding</keyword>
<evidence type="ECO:0000259" key="10">
    <source>
        <dbReference type="Pfam" id="PF05649"/>
    </source>
</evidence>
<evidence type="ECO:0000256" key="3">
    <source>
        <dbReference type="ARBA" id="ARBA00022723"/>
    </source>
</evidence>
<evidence type="ECO:0000259" key="9">
    <source>
        <dbReference type="Pfam" id="PF01431"/>
    </source>
</evidence>
<dbReference type="OrthoDB" id="6061414at2759"/>
<protein>
    <recommendedName>
        <fullName evidence="13">Peptidase M13 N-terminal domain-containing protein</fullName>
    </recommendedName>
</protein>
<evidence type="ECO:0000256" key="8">
    <source>
        <dbReference type="SAM" id="Phobius"/>
    </source>
</evidence>
<dbReference type="Pfam" id="PF01431">
    <property type="entry name" value="Peptidase_M13"/>
    <property type="match status" value="1"/>
</dbReference>
<dbReference type="PANTHER" id="PTHR11733">
    <property type="entry name" value="ZINC METALLOPROTEASE FAMILY M13 NEPRILYSIN-RELATED"/>
    <property type="match status" value="1"/>
</dbReference>
<dbReference type="Gene3D" id="3.40.390.10">
    <property type="entry name" value="Collagenase (Catalytic Domain)"/>
    <property type="match status" value="2"/>
</dbReference>
<dbReference type="GO" id="GO:0046872">
    <property type="term" value="F:metal ion binding"/>
    <property type="evidence" value="ECO:0007669"/>
    <property type="project" value="UniProtKB-KW"/>
</dbReference>
<keyword evidence="8" id="KW-1133">Transmembrane helix</keyword>
<reference evidence="11 12" key="1">
    <citation type="submission" date="2019-01" db="EMBL/GenBank/DDBJ databases">
        <title>A draft genome assembly of the solar-powered sea slug Elysia chlorotica.</title>
        <authorList>
            <person name="Cai H."/>
            <person name="Li Q."/>
            <person name="Fang X."/>
            <person name="Li J."/>
            <person name="Curtis N.E."/>
            <person name="Altenburger A."/>
            <person name="Shibata T."/>
            <person name="Feng M."/>
            <person name="Maeda T."/>
            <person name="Schwartz J.A."/>
            <person name="Shigenobu S."/>
            <person name="Lundholm N."/>
            <person name="Nishiyama T."/>
            <person name="Yang H."/>
            <person name="Hasebe M."/>
            <person name="Li S."/>
            <person name="Pierce S.K."/>
            <person name="Wang J."/>
        </authorList>
    </citation>
    <scope>NUCLEOTIDE SEQUENCE [LARGE SCALE GENOMIC DNA]</scope>
    <source>
        <strain evidence="11">EC2010</strain>
        <tissue evidence="11">Whole organism of an adult</tissue>
    </source>
</reference>
<dbReference type="Gene3D" id="1.10.1380.10">
    <property type="entry name" value="Neutral endopeptidase , domain2"/>
    <property type="match status" value="1"/>
</dbReference>
<dbReference type="InterPro" id="IPR018497">
    <property type="entry name" value="Peptidase_M13_C"/>
</dbReference>
<gene>
    <name evidence="11" type="ORF">EGW08_010857</name>
</gene>
<dbReference type="GO" id="GO:0004222">
    <property type="term" value="F:metalloendopeptidase activity"/>
    <property type="evidence" value="ECO:0007669"/>
    <property type="project" value="InterPro"/>
</dbReference>
<feature type="compositionally biased region" description="Low complexity" evidence="7">
    <location>
        <begin position="86"/>
        <end position="106"/>
    </location>
</feature>
<evidence type="ECO:0000313" key="12">
    <source>
        <dbReference type="Proteomes" id="UP000271974"/>
    </source>
</evidence>
<evidence type="ECO:0000256" key="6">
    <source>
        <dbReference type="ARBA" id="ARBA00023049"/>
    </source>
</evidence>
<keyword evidence="2" id="KW-0645">Protease</keyword>
<feature type="region of interest" description="Disordered" evidence="7">
    <location>
        <begin position="62"/>
        <end position="106"/>
    </location>
</feature>
<dbReference type="AlphaFoldDB" id="A0A3S0ZS36"/>
<evidence type="ECO:0000256" key="2">
    <source>
        <dbReference type="ARBA" id="ARBA00022670"/>
    </source>
</evidence>
<feature type="region of interest" description="Disordered" evidence="7">
    <location>
        <begin position="249"/>
        <end position="285"/>
    </location>
</feature>